<evidence type="ECO:0000313" key="5">
    <source>
        <dbReference type="RefSeq" id="XP_022085543.1"/>
    </source>
</evidence>
<protein>
    <submittedName>
        <fullName evidence="5">Cytosolic acyl coenzyme A thioester hydrolase-like isoform X1</fullName>
    </submittedName>
</protein>
<evidence type="ECO:0000256" key="1">
    <source>
        <dbReference type="ARBA" id="ARBA00022801"/>
    </source>
</evidence>
<organism evidence="4 5">
    <name type="scientific">Acanthaster planci</name>
    <name type="common">Crown-of-thorns starfish</name>
    <dbReference type="NCBI Taxonomy" id="133434"/>
    <lineage>
        <taxon>Eukaryota</taxon>
        <taxon>Metazoa</taxon>
        <taxon>Echinodermata</taxon>
        <taxon>Eleutherozoa</taxon>
        <taxon>Asterozoa</taxon>
        <taxon>Asteroidea</taxon>
        <taxon>Valvatacea</taxon>
        <taxon>Valvatida</taxon>
        <taxon>Acanthasteridae</taxon>
        <taxon>Acanthaster</taxon>
    </lineage>
</organism>
<dbReference type="RefSeq" id="XP_022085543.1">
    <property type="nucleotide sequence ID" value="XM_022229851.1"/>
</dbReference>
<accession>A0A8B7XXD6</accession>
<dbReference type="PANTHER" id="PTHR11049">
    <property type="entry name" value="ACYL COENZYME A THIOESTER HYDROLASE"/>
    <property type="match status" value="1"/>
</dbReference>
<dbReference type="GO" id="GO:0005829">
    <property type="term" value="C:cytosol"/>
    <property type="evidence" value="ECO:0007669"/>
    <property type="project" value="TreeGrafter"/>
</dbReference>
<dbReference type="SUPFAM" id="SSF54637">
    <property type="entry name" value="Thioesterase/thiol ester dehydrase-isomerase"/>
    <property type="match status" value="2"/>
</dbReference>
<proteinExistence type="predicted"/>
<dbReference type="KEGG" id="aplc:110976520"/>
<dbReference type="GO" id="GO:0006637">
    <property type="term" value="P:acyl-CoA metabolic process"/>
    <property type="evidence" value="ECO:0007669"/>
    <property type="project" value="TreeGrafter"/>
</dbReference>
<sequence length="422" mass="47052">MCMHPAMRIGHALIRVSLRCGYSSFLLARASHCFRGTAQSKARPEWVTAAGRLNQQSRTTASWMTTTALAEINMEQKSVEVCRLMGPEDANFSGNVHGGVILKMIEQAGLIVSTRHCNVMREQASDTDEEQERCVAGLVRVEKTDFVQPMYIGEVAQLHAEITHTAHHSMEVQVKVWAEDILKGTRRMTNQATLWYVPTSIKTMGKVLPVPKITYASPELEAAGWDRYHKQQAARQRQGIGRTVSVSMEEIDEMKTVANSIEEHTVPNAQSSLIHLAGVTDCNYANFVNGGVTMKLMDEVAGITAFKHCKTSVVTASMDAVNFHQPIPRGAVMHVIGRPTFSSNRSIEIEVFVDMETMFHGHATEQRAVHAFFTFVSLGNKKQILPVPQLKVKTEGEIARFQEGLARYEERKQARSKEKTQA</sequence>
<dbReference type="FunFam" id="3.10.129.10:FF:000010">
    <property type="entry name" value="Cytosolic acyl coenzyme A thioester hydrolase"/>
    <property type="match status" value="1"/>
</dbReference>
<dbReference type="GO" id="GO:0052816">
    <property type="term" value="F:long-chain fatty acyl-CoA hydrolase activity"/>
    <property type="evidence" value="ECO:0007669"/>
    <property type="project" value="TreeGrafter"/>
</dbReference>
<feature type="domain" description="HotDog ACOT-type" evidence="3">
    <location>
        <begin position="267"/>
        <end position="381"/>
    </location>
</feature>
<dbReference type="Pfam" id="PF03061">
    <property type="entry name" value="4HBT"/>
    <property type="match status" value="2"/>
</dbReference>
<keyword evidence="4" id="KW-1185">Reference proteome</keyword>
<dbReference type="InterPro" id="IPR040170">
    <property type="entry name" value="Cytosol_ACT"/>
</dbReference>
<dbReference type="AlphaFoldDB" id="A0A8B7XXD6"/>
<dbReference type="Gene3D" id="3.10.129.10">
    <property type="entry name" value="Hotdog Thioesterase"/>
    <property type="match status" value="2"/>
</dbReference>
<dbReference type="CDD" id="cd03442">
    <property type="entry name" value="BFIT_BACH"/>
    <property type="match status" value="2"/>
</dbReference>
<dbReference type="PROSITE" id="PS51770">
    <property type="entry name" value="HOTDOG_ACOT"/>
    <property type="match status" value="2"/>
</dbReference>
<feature type="active site" evidence="2">
    <location>
        <position position="298"/>
    </location>
</feature>
<keyword evidence="1" id="KW-0378">Hydrolase</keyword>
<dbReference type="InterPro" id="IPR006683">
    <property type="entry name" value="Thioestr_dom"/>
</dbReference>
<feature type="domain" description="HotDog ACOT-type" evidence="3">
    <location>
        <begin position="75"/>
        <end position="202"/>
    </location>
</feature>
<evidence type="ECO:0000313" key="4">
    <source>
        <dbReference type="Proteomes" id="UP000694845"/>
    </source>
</evidence>
<reference evidence="5" key="1">
    <citation type="submission" date="2025-08" db="UniProtKB">
        <authorList>
            <consortium name="RefSeq"/>
        </authorList>
    </citation>
    <scope>IDENTIFICATION</scope>
</reference>
<evidence type="ECO:0000259" key="3">
    <source>
        <dbReference type="PROSITE" id="PS51770"/>
    </source>
</evidence>
<dbReference type="GO" id="GO:0009062">
    <property type="term" value="P:fatty acid catabolic process"/>
    <property type="evidence" value="ECO:0007669"/>
    <property type="project" value="TreeGrafter"/>
</dbReference>
<dbReference type="InterPro" id="IPR033120">
    <property type="entry name" value="HOTDOG_ACOT"/>
</dbReference>
<feature type="active site" evidence="2">
    <location>
        <position position="91"/>
    </location>
</feature>
<dbReference type="OrthoDB" id="331699at2759"/>
<name>A0A8B7XXD6_ACAPL</name>
<dbReference type="GeneID" id="110976520"/>
<dbReference type="Proteomes" id="UP000694845">
    <property type="component" value="Unplaced"/>
</dbReference>
<evidence type="ECO:0000256" key="2">
    <source>
        <dbReference type="PIRSR" id="PIRSR640170-1"/>
    </source>
</evidence>
<dbReference type="PANTHER" id="PTHR11049:SF24">
    <property type="entry name" value="CYTOSOLIC ACYL COENZYME A THIOESTER HYDROLASE"/>
    <property type="match status" value="1"/>
</dbReference>
<gene>
    <name evidence="5" type="primary">LOC110976520</name>
</gene>
<dbReference type="InterPro" id="IPR029069">
    <property type="entry name" value="HotDog_dom_sf"/>
</dbReference>